<accession>A0A0L6ZF89</accession>
<dbReference type="STRING" id="36844.SAMN04488501_105105"/>
<feature type="domain" description="HAMP" evidence="7">
    <location>
        <begin position="213"/>
        <end position="265"/>
    </location>
</feature>
<evidence type="ECO:0000259" key="6">
    <source>
        <dbReference type="PROSITE" id="PS50111"/>
    </source>
</evidence>
<dbReference type="PROSITE" id="PS51257">
    <property type="entry name" value="PROKAR_LIPOPROTEIN"/>
    <property type="match status" value="1"/>
</dbReference>
<dbReference type="GO" id="GO:0007165">
    <property type="term" value="P:signal transduction"/>
    <property type="evidence" value="ECO:0007669"/>
    <property type="project" value="UniProtKB-KW"/>
</dbReference>
<dbReference type="PROSITE" id="PS50885">
    <property type="entry name" value="HAMP"/>
    <property type="match status" value="1"/>
</dbReference>
<dbReference type="Gene3D" id="1.10.287.950">
    <property type="entry name" value="Methyl-accepting chemotaxis protein"/>
    <property type="match status" value="1"/>
</dbReference>
<dbReference type="EMBL" id="LHUR01000005">
    <property type="protein sequence ID" value="KOA21448.1"/>
    <property type="molecule type" value="Genomic_DNA"/>
</dbReference>
<dbReference type="RefSeq" id="WP_052219727.1">
    <property type="nucleotide sequence ID" value="NZ_LHUR01000005.1"/>
</dbReference>
<dbReference type="Pfam" id="PF00015">
    <property type="entry name" value="MCPsignal"/>
    <property type="match status" value="1"/>
</dbReference>
<feature type="transmembrane region" description="Helical" evidence="5">
    <location>
        <begin position="192"/>
        <end position="215"/>
    </location>
</feature>
<protein>
    <submittedName>
        <fullName evidence="8">Methyl-accepting chemotaxis protein 4</fullName>
    </submittedName>
</protein>
<dbReference type="SUPFAM" id="SSF58104">
    <property type="entry name" value="Methyl-accepting chemotaxis protein (MCP) signaling domain"/>
    <property type="match status" value="1"/>
</dbReference>
<dbReference type="Gene3D" id="6.10.340.10">
    <property type="match status" value="1"/>
</dbReference>
<dbReference type="PANTHER" id="PTHR32089:SF112">
    <property type="entry name" value="LYSOZYME-LIKE PROTEIN-RELATED"/>
    <property type="match status" value="1"/>
</dbReference>
<sequence length="571" mass="61836">MKWFHNLKISQKLISAFIISSIFIACMGAFGIYGMSKINTNSNALYNMGLSTLVGLQKVNTNTLQIRLDVLELINSKNANKTSETENAIKALRTTNDEILKSLEAKDMGSGDQTDPFAEVKTNLAEFRKQTDNILALSKEGKFDEALILSNKVADARAKLTNSINAIITTHEQLSAQTNVNNNNTYTSTKNLITITLFVSFILSLLFGIIISTLIKKQINKALVYAEKLGEGDFTQKFDLQSKDEIGLLASALNKSTDNIRHLISEIISSTGELSSTSEEVSATVEEITSKMELINESTKQISKASEDLSSTIAEITASTEEISTSSNELSNMAGNSATSSNEIKTRAAQIKEQGSNSSKTSAAIHEEKEANIEKAIETGKVVSQVRVMSETIASIAEQTNLLALNAAIEAARAGEQGKGFAVVADEVRKLAEESSGAVSEIQSVITEIEEAFKQLSENARDMLNYLTTNVKSDYDLLINTGVQYEKDAQFVNSISENIASSSSTMLNTIGEVSQAIQNVSATAEESSASTEEILSSIEETTVAMEEISKSIQVQSALSDKLVVLVKKFKI</sequence>
<feature type="transmembrane region" description="Helical" evidence="5">
    <location>
        <begin position="12"/>
        <end position="33"/>
    </location>
</feature>
<feature type="domain" description="Methyl-accepting transducer" evidence="6">
    <location>
        <begin position="284"/>
        <end position="535"/>
    </location>
</feature>
<evidence type="ECO:0000256" key="2">
    <source>
        <dbReference type="ARBA" id="ARBA00029447"/>
    </source>
</evidence>
<dbReference type="PROSITE" id="PS50111">
    <property type="entry name" value="CHEMOTAXIS_TRANSDUC_2"/>
    <property type="match status" value="1"/>
</dbReference>
<dbReference type="InterPro" id="IPR003660">
    <property type="entry name" value="HAMP_dom"/>
</dbReference>
<dbReference type="PANTHER" id="PTHR32089">
    <property type="entry name" value="METHYL-ACCEPTING CHEMOTAXIS PROTEIN MCPB"/>
    <property type="match status" value="1"/>
</dbReference>
<dbReference type="GO" id="GO:0006935">
    <property type="term" value="P:chemotaxis"/>
    <property type="evidence" value="ECO:0007669"/>
    <property type="project" value="InterPro"/>
</dbReference>
<gene>
    <name evidence="8" type="primary">mcp4_1</name>
    <name evidence="8" type="ORF">CLHOM_01190</name>
</gene>
<name>A0A0L6ZF89_9CLOT</name>
<feature type="region of interest" description="Disordered" evidence="4">
    <location>
        <begin position="321"/>
        <end position="341"/>
    </location>
</feature>
<comment type="caution">
    <text evidence="8">The sequence shown here is derived from an EMBL/GenBank/DDBJ whole genome shotgun (WGS) entry which is preliminary data.</text>
</comment>
<dbReference type="SMART" id="SM00283">
    <property type="entry name" value="MA"/>
    <property type="match status" value="1"/>
</dbReference>
<dbReference type="GO" id="GO:0016020">
    <property type="term" value="C:membrane"/>
    <property type="evidence" value="ECO:0007669"/>
    <property type="project" value="InterPro"/>
</dbReference>
<dbReference type="CDD" id="cd06225">
    <property type="entry name" value="HAMP"/>
    <property type="match status" value="1"/>
</dbReference>
<keyword evidence="5" id="KW-0812">Transmembrane</keyword>
<keyword evidence="9" id="KW-1185">Reference proteome</keyword>
<evidence type="ECO:0000313" key="8">
    <source>
        <dbReference type="EMBL" id="KOA21448.1"/>
    </source>
</evidence>
<evidence type="ECO:0000256" key="4">
    <source>
        <dbReference type="SAM" id="MobiDB-lite"/>
    </source>
</evidence>
<dbReference type="SMART" id="SM00304">
    <property type="entry name" value="HAMP"/>
    <property type="match status" value="1"/>
</dbReference>
<dbReference type="InterPro" id="IPR024478">
    <property type="entry name" value="HlyB_4HB_MCP"/>
</dbReference>
<dbReference type="GO" id="GO:0004888">
    <property type="term" value="F:transmembrane signaling receptor activity"/>
    <property type="evidence" value="ECO:0007669"/>
    <property type="project" value="InterPro"/>
</dbReference>
<dbReference type="AlphaFoldDB" id="A0A0L6ZF89"/>
<dbReference type="Pfam" id="PF12729">
    <property type="entry name" value="4HB_MCP_1"/>
    <property type="match status" value="1"/>
</dbReference>
<feature type="compositionally biased region" description="Low complexity" evidence="4">
    <location>
        <begin position="321"/>
        <end position="332"/>
    </location>
</feature>
<evidence type="ECO:0000259" key="7">
    <source>
        <dbReference type="PROSITE" id="PS50885"/>
    </source>
</evidence>
<dbReference type="PATRIC" id="fig|1121318.3.peg.118"/>
<evidence type="ECO:0000313" key="9">
    <source>
        <dbReference type="Proteomes" id="UP000037043"/>
    </source>
</evidence>
<dbReference type="InterPro" id="IPR004090">
    <property type="entry name" value="Chemotax_Me-accpt_rcpt"/>
</dbReference>
<dbReference type="Proteomes" id="UP000037043">
    <property type="component" value="Unassembled WGS sequence"/>
</dbReference>
<keyword evidence="5" id="KW-0472">Membrane</keyword>
<dbReference type="PRINTS" id="PR00260">
    <property type="entry name" value="CHEMTRNSDUCR"/>
</dbReference>
<evidence type="ECO:0000256" key="5">
    <source>
        <dbReference type="SAM" id="Phobius"/>
    </source>
</evidence>
<proteinExistence type="inferred from homology"/>
<organism evidence="8 9">
    <name type="scientific">Clostridium homopropionicum DSM 5847</name>
    <dbReference type="NCBI Taxonomy" id="1121318"/>
    <lineage>
        <taxon>Bacteria</taxon>
        <taxon>Bacillati</taxon>
        <taxon>Bacillota</taxon>
        <taxon>Clostridia</taxon>
        <taxon>Eubacteriales</taxon>
        <taxon>Clostridiaceae</taxon>
        <taxon>Clostridium</taxon>
    </lineage>
</organism>
<keyword evidence="1 3" id="KW-0807">Transducer</keyword>
<reference evidence="9" key="1">
    <citation type="submission" date="2015-08" db="EMBL/GenBank/DDBJ databases">
        <title>Genome sequence of the strict anaerobe Clostridium homopropionicum LuHBu1 (DSM 5847T).</title>
        <authorList>
            <person name="Poehlein A."/>
            <person name="Beck M."/>
            <person name="Schiel-Bengelsdorf B."/>
            <person name="Bengelsdorf F.R."/>
            <person name="Daniel R."/>
            <person name="Duerre P."/>
        </authorList>
    </citation>
    <scope>NUCLEOTIDE SEQUENCE [LARGE SCALE GENOMIC DNA]</scope>
    <source>
        <strain evidence="9">DSM 5847</strain>
    </source>
</reference>
<evidence type="ECO:0000256" key="3">
    <source>
        <dbReference type="PROSITE-ProRule" id="PRU00284"/>
    </source>
</evidence>
<dbReference type="InterPro" id="IPR004089">
    <property type="entry name" value="MCPsignal_dom"/>
</dbReference>
<keyword evidence="5" id="KW-1133">Transmembrane helix</keyword>
<dbReference type="Pfam" id="PF00672">
    <property type="entry name" value="HAMP"/>
    <property type="match status" value="1"/>
</dbReference>
<comment type="similarity">
    <text evidence="2">Belongs to the methyl-accepting chemotaxis (MCP) protein family.</text>
</comment>
<evidence type="ECO:0000256" key="1">
    <source>
        <dbReference type="ARBA" id="ARBA00023224"/>
    </source>
</evidence>